<protein>
    <submittedName>
        <fullName evidence="2">Uncharacterized protein</fullName>
    </submittedName>
</protein>
<gene>
    <name evidence="2" type="ORF">PY649_16595</name>
</gene>
<evidence type="ECO:0000256" key="1">
    <source>
        <dbReference type="SAM" id="Phobius"/>
    </source>
</evidence>
<evidence type="ECO:0000313" key="2">
    <source>
        <dbReference type="EMBL" id="MDL2400526.1"/>
    </source>
</evidence>
<dbReference type="EMBL" id="JARFYM010000012">
    <property type="protein sequence ID" value="MDL2400526.1"/>
    <property type="molecule type" value="Genomic_DNA"/>
</dbReference>
<dbReference type="RefSeq" id="WP_285869662.1">
    <property type="nucleotide sequence ID" value="NZ_JARFYM010000012.1"/>
</dbReference>
<evidence type="ECO:0000313" key="3">
    <source>
        <dbReference type="Proteomes" id="UP001172645"/>
    </source>
</evidence>
<feature type="transmembrane region" description="Helical" evidence="1">
    <location>
        <begin position="25"/>
        <end position="46"/>
    </location>
</feature>
<proteinExistence type="predicted"/>
<feature type="transmembrane region" description="Helical" evidence="1">
    <location>
        <begin position="93"/>
        <end position="112"/>
    </location>
</feature>
<dbReference type="Proteomes" id="UP001172645">
    <property type="component" value="Unassembled WGS sequence"/>
</dbReference>
<keyword evidence="1" id="KW-1133">Transmembrane helix</keyword>
<accession>A0ABT7JW29</accession>
<comment type="caution">
    <text evidence="2">The sequence shown here is derived from an EMBL/GenBank/DDBJ whole genome shotgun (WGS) entry which is preliminary data.</text>
</comment>
<keyword evidence="3" id="KW-1185">Reference proteome</keyword>
<keyword evidence="1" id="KW-0472">Membrane</keyword>
<reference evidence="2" key="1">
    <citation type="submission" date="2023-06" db="EMBL/GenBank/DDBJ databases">
        <title>Phylogenetic Diversity of Rhizobium strains.</title>
        <authorList>
            <person name="Moura F.T."/>
            <person name="Helene L.C.F."/>
            <person name="Hungria M."/>
        </authorList>
    </citation>
    <scope>NUCLEOTIDE SEQUENCE</scope>
    <source>
        <strain evidence="2">CCGE526</strain>
    </source>
</reference>
<keyword evidence="1" id="KW-0812">Transmembrane</keyword>
<feature type="transmembrane region" description="Helical" evidence="1">
    <location>
        <begin position="58"/>
        <end position="81"/>
    </location>
</feature>
<name>A0ABT7JW29_9HYPH</name>
<sequence length="173" mass="19130">MDQINPASAVATTGRLRAAIPSSRLLLFGAFCWGAAMAGSALSALYLRNGLLTSHVPALTMVYFLSGAFAWPLMLPLARLLAHRRPLEGRFAAFFLTLSLGTVAMTAFLFAMDYRWFYARWHAPFGTLVWAFQFVFTSASAVYQFAILGLGLFLPFGFVVLVAVSFYLARHMR</sequence>
<feature type="transmembrane region" description="Helical" evidence="1">
    <location>
        <begin position="142"/>
        <end position="169"/>
    </location>
</feature>
<organism evidence="2 3">
    <name type="scientific">Rhizobium mayense</name>
    <dbReference type="NCBI Taxonomy" id="1312184"/>
    <lineage>
        <taxon>Bacteria</taxon>
        <taxon>Pseudomonadati</taxon>
        <taxon>Pseudomonadota</taxon>
        <taxon>Alphaproteobacteria</taxon>
        <taxon>Hyphomicrobiales</taxon>
        <taxon>Rhizobiaceae</taxon>
        <taxon>Rhizobium/Agrobacterium group</taxon>
        <taxon>Rhizobium</taxon>
    </lineage>
</organism>